<dbReference type="Gene3D" id="1.20.1250.20">
    <property type="entry name" value="MFS general substrate transporter like domains"/>
    <property type="match status" value="1"/>
</dbReference>
<comment type="caution">
    <text evidence="6">The sequence shown here is derived from an EMBL/GenBank/DDBJ whole genome shotgun (WGS) entry which is preliminary data.</text>
</comment>
<dbReference type="Pfam" id="PF07690">
    <property type="entry name" value="MFS_1"/>
    <property type="match status" value="1"/>
</dbReference>
<proteinExistence type="predicted"/>
<feature type="domain" description="Major facilitator superfamily (MFS) profile" evidence="5">
    <location>
        <begin position="1"/>
        <end position="393"/>
    </location>
</feature>
<dbReference type="GO" id="GO:0005886">
    <property type="term" value="C:plasma membrane"/>
    <property type="evidence" value="ECO:0007669"/>
    <property type="project" value="TreeGrafter"/>
</dbReference>
<evidence type="ECO:0000256" key="1">
    <source>
        <dbReference type="ARBA" id="ARBA00022692"/>
    </source>
</evidence>
<dbReference type="AlphaFoldDB" id="A0AAW9S3N2"/>
<sequence length="410" mass="44637">MHFTKESRILPIIVLSQFAGTSLWFAGNAIISELQVAFHLPEGSVGALTSAVQLGFISGTLVFALLTLSDRYSPSKVFFICALAGAIANVLVYVIGQGYWSLLSLRFATGFFLAGIYPVGMKIAADWHRKGLGKALGYLVGALVVGTAFPHLIKTFLQELPWPYVLCATSAFAIAGGLLILVFVPDGPYHKRSPQPDIKAFFKVFQKPDFKAAATGYFGHMWELYSLWAFLPFILRSYIDVHPGIDWDISLLSFFTIGIGGLSCVAGGYFSLHYGSAKVAFVALLTSGLCCMLSPLAFYIPSAFFLLFLLIWGMAVVADSPQFSTLVSQTAPQEKIGTALTIVNCIGFAITIVSIQLMTWLLMKMNSPYSFLLLAIGPAIGLLSIRKLLGRKQAPFTKNEVLGQLEKDRP</sequence>
<dbReference type="InterPro" id="IPR020846">
    <property type="entry name" value="MFS_dom"/>
</dbReference>
<dbReference type="PANTHER" id="PTHR23521:SF3">
    <property type="entry name" value="MFS TRANSPORTER"/>
    <property type="match status" value="1"/>
</dbReference>
<dbReference type="Proteomes" id="UP001403385">
    <property type="component" value="Unassembled WGS sequence"/>
</dbReference>
<dbReference type="GO" id="GO:0022857">
    <property type="term" value="F:transmembrane transporter activity"/>
    <property type="evidence" value="ECO:0007669"/>
    <property type="project" value="InterPro"/>
</dbReference>
<feature type="transmembrane region" description="Helical" evidence="4">
    <location>
        <begin position="339"/>
        <end position="363"/>
    </location>
</feature>
<dbReference type="SUPFAM" id="SSF103473">
    <property type="entry name" value="MFS general substrate transporter"/>
    <property type="match status" value="1"/>
</dbReference>
<accession>A0AAW9S3N2</accession>
<dbReference type="PROSITE" id="PS50850">
    <property type="entry name" value="MFS"/>
    <property type="match status" value="1"/>
</dbReference>
<reference evidence="6 7" key="1">
    <citation type="submission" date="2024-04" db="EMBL/GenBank/DDBJ databases">
        <title>Novel genus in family Flammeovirgaceae.</title>
        <authorList>
            <person name="Nguyen T.H."/>
            <person name="Vuong T.Q."/>
            <person name="Le H."/>
            <person name="Kim S.-G."/>
        </authorList>
    </citation>
    <scope>NUCLEOTIDE SEQUENCE [LARGE SCALE GENOMIC DNA]</scope>
    <source>
        <strain evidence="6 7">JCM 23209</strain>
    </source>
</reference>
<evidence type="ECO:0000259" key="5">
    <source>
        <dbReference type="PROSITE" id="PS50850"/>
    </source>
</evidence>
<keyword evidence="2 4" id="KW-1133">Transmembrane helix</keyword>
<evidence type="ECO:0000256" key="3">
    <source>
        <dbReference type="ARBA" id="ARBA00023136"/>
    </source>
</evidence>
<feature type="transmembrane region" description="Helical" evidence="4">
    <location>
        <begin position="43"/>
        <end position="65"/>
    </location>
</feature>
<keyword evidence="7" id="KW-1185">Reference proteome</keyword>
<evidence type="ECO:0000313" key="6">
    <source>
        <dbReference type="EMBL" id="MEN7547003.1"/>
    </source>
</evidence>
<feature type="transmembrane region" description="Helical" evidence="4">
    <location>
        <begin position="304"/>
        <end position="327"/>
    </location>
</feature>
<feature type="transmembrane region" description="Helical" evidence="4">
    <location>
        <begin position="12"/>
        <end position="31"/>
    </location>
</feature>
<evidence type="ECO:0000256" key="2">
    <source>
        <dbReference type="ARBA" id="ARBA00022989"/>
    </source>
</evidence>
<keyword evidence="1 4" id="KW-0812">Transmembrane</keyword>
<feature type="transmembrane region" description="Helical" evidence="4">
    <location>
        <begin position="221"/>
        <end position="239"/>
    </location>
</feature>
<evidence type="ECO:0000256" key="4">
    <source>
        <dbReference type="SAM" id="Phobius"/>
    </source>
</evidence>
<gene>
    <name evidence="6" type="ORF">AAG747_03740</name>
</gene>
<feature type="transmembrane region" description="Helical" evidence="4">
    <location>
        <begin position="251"/>
        <end position="272"/>
    </location>
</feature>
<feature type="transmembrane region" description="Helical" evidence="4">
    <location>
        <begin position="102"/>
        <end position="120"/>
    </location>
</feature>
<feature type="transmembrane region" description="Helical" evidence="4">
    <location>
        <begin position="279"/>
        <end position="298"/>
    </location>
</feature>
<evidence type="ECO:0000313" key="7">
    <source>
        <dbReference type="Proteomes" id="UP001403385"/>
    </source>
</evidence>
<protein>
    <submittedName>
        <fullName evidence="6">MFS transporter</fullName>
    </submittedName>
</protein>
<feature type="transmembrane region" description="Helical" evidence="4">
    <location>
        <begin position="162"/>
        <end position="184"/>
    </location>
</feature>
<dbReference type="InterPro" id="IPR036259">
    <property type="entry name" value="MFS_trans_sf"/>
</dbReference>
<dbReference type="RefSeq" id="WP_346819791.1">
    <property type="nucleotide sequence ID" value="NZ_JBDKWZ010000002.1"/>
</dbReference>
<feature type="transmembrane region" description="Helical" evidence="4">
    <location>
        <begin position="132"/>
        <end position="150"/>
    </location>
</feature>
<organism evidence="6 7">
    <name type="scientific">Rapidithrix thailandica</name>
    <dbReference type="NCBI Taxonomy" id="413964"/>
    <lineage>
        <taxon>Bacteria</taxon>
        <taxon>Pseudomonadati</taxon>
        <taxon>Bacteroidota</taxon>
        <taxon>Cytophagia</taxon>
        <taxon>Cytophagales</taxon>
        <taxon>Flammeovirgaceae</taxon>
        <taxon>Rapidithrix</taxon>
    </lineage>
</organism>
<dbReference type="EMBL" id="JBDKWZ010000002">
    <property type="protein sequence ID" value="MEN7547003.1"/>
    <property type="molecule type" value="Genomic_DNA"/>
</dbReference>
<dbReference type="InterPro" id="IPR011701">
    <property type="entry name" value="MFS"/>
</dbReference>
<feature type="transmembrane region" description="Helical" evidence="4">
    <location>
        <begin position="77"/>
        <end position="96"/>
    </location>
</feature>
<keyword evidence="3 4" id="KW-0472">Membrane</keyword>
<name>A0AAW9S3N2_9BACT</name>
<dbReference type="PANTHER" id="PTHR23521">
    <property type="entry name" value="TRANSPORTER MFS SUPERFAMILY"/>
    <property type="match status" value="1"/>
</dbReference>
<feature type="transmembrane region" description="Helical" evidence="4">
    <location>
        <begin position="369"/>
        <end position="389"/>
    </location>
</feature>